<protein>
    <submittedName>
        <fullName evidence="4">Monovalent cation/H(+) antiporter subunit G</fullName>
    </submittedName>
</protein>
<keyword evidence="5" id="KW-1185">Reference proteome</keyword>
<feature type="transmembrane region" description="Helical" evidence="3">
    <location>
        <begin position="42"/>
        <end position="62"/>
    </location>
</feature>
<feature type="transmembrane region" description="Helical" evidence="3">
    <location>
        <begin position="68"/>
        <end position="90"/>
    </location>
</feature>
<keyword evidence="3" id="KW-0812">Transmembrane</keyword>
<dbReference type="PANTHER" id="PTHR34703">
    <property type="entry name" value="ANTIPORTER SUBUNIT MNHG2-RELATED"/>
    <property type="match status" value="1"/>
</dbReference>
<evidence type="ECO:0000313" key="4">
    <source>
        <dbReference type="EMBL" id="KAB1632894.1"/>
    </source>
</evidence>
<feature type="transmembrane region" description="Helical" evidence="3">
    <location>
        <begin position="6"/>
        <end position="30"/>
    </location>
</feature>
<accession>A0A7C8BP99</accession>
<dbReference type="AlphaFoldDB" id="A0A7C8BP99"/>
<proteinExistence type="inferred from homology"/>
<dbReference type="RefSeq" id="WP_158035816.1">
    <property type="nucleotide sequence ID" value="NZ_BAAAZV010000003.1"/>
</dbReference>
<gene>
    <name evidence="4" type="ORF">F8O02_03280</name>
</gene>
<dbReference type="Pfam" id="PF03334">
    <property type="entry name" value="PhaG_MnhG_YufB"/>
    <property type="match status" value="1"/>
</dbReference>
<evidence type="ECO:0000313" key="5">
    <source>
        <dbReference type="Proteomes" id="UP000481339"/>
    </source>
</evidence>
<evidence type="ECO:0000256" key="1">
    <source>
        <dbReference type="ARBA" id="ARBA00008404"/>
    </source>
</evidence>
<dbReference type="NCBIfam" id="TIGR01300">
    <property type="entry name" value="CPA3_mnhG_phaG"/>
    <property type="match status" value="1"/>
</dbReference>
<name>A0A7C8BP99_9MICO</name>
<dbReference type="Proteomes" id="UP000481339">
    <property type="component" value="Unassembled WGS sequence"/>
</dbReference>
<evidence type="ECO:0000256" key="2">
    <source>
        <dbReference type="SAM" id="MobiDB-lite"/>
    </source>
</evidence>
<keyword evidence="3" id="KW-1133">Transmembrane helix</keyword>
<dbReference type="OrthoDB" id="3214257at2"/>
<organism evidence="4 5">
    <name type="scientific">Pseudoclavibacter caeni</name>
    <dbReference type="NCBI Taxonomy" id="908846"/>
    <lineage>
        <taxon>Bacteria</taxon>
        <taxon>Bacillati</taxon>
        <taxon>Actinomycetota</taxon>
        <taxon>Actinomycetes</taxon>
        <taxon>Micrococcales</taxon>
        <taxon>Microbacteriaceae</taxon>
        <taxon>Pseudoclavibacter</taxon>
    </lineage>
</organism>
<dbReference type="PANTHER" id="PTHR34703:SF1">
    <property type="entry name" value="ANTIPORTER SUBUNIT MNHG2-RELATED"/>
    <property type="match status" value="1"/>
</dbReference>
<comment type="similarity">
    <text evidence="1">Belongs to the CPA3 antiporters (TC 2.A.63) subunit G family.</text>
</comment>
<evidence type="ECO:0000256" key="3">
    <source>
        <dbReference type="SAM" id="Phobius"/>
    </source>
</evidence>
<feature type="compositionally biased region" description="Low complexity" evidence="2">
    <location>
        <begin position="123"/>
        <end position="143"/>
    </location>
</feature>
<reference evidence="4 5" key="1">
    <citation type="submission" date="2019-09" db="EMBL/GenBank/DDBJ databases">
        <title>Phylogeny of genus Pseudoclavibacter and closely related genus.</title>
        <authorList>
            <person name="Li Y."/>
        </authorList>
    </citation>
    <scope>NUCLEOTIDE SEQUENCE [LARGE SCALE GENOMIC DNA]</scope>
    <source>
        <strain evidence="4 5">JCM 16921</strain>
    </source>
</reference>
<dbReference type="NCBIfam" id="NF009314">
    <property type="entry name" value="PRK12674.1-2"/>
    <property type="match status" value="1"/>
</dbReference>
<sequence>MTDADPIRLVIAGVLLGIGALMSLSAAVGLMRFPDLLSRMHAATKPQVLGVLCVTAAIAVLVPRPAVIGTAIVVITLQMLMAPIAAHMVGRAHYRGDDLRRDLLTVDELADRVRDADADDAGDAVPPAARARTTPRAGAADSGSADDRGA</sequence>
<dbReference type="EMBL" id="WBKA01000002">
    <property type="protein sequence ID" value="KAB1632894.1"/>
    <property type="molecule type" value="Genomic_DNA"/>
</dbReference>
<feature type="region of interest" description="Disordered" evidence="2">
    <location>
        <begin position="116"/>
        <end position="150"/>
    </location>
</feature>
<keyword evidence="3" id="KW-0472">Membrane</keyword>
<dbReference type="InterPro" id="IPR005133">
    <property type="entry name" value="PhaG_MnhG_YufB"/>
</dbReference>
<dbReference type="GO" id="GO:0015385">
    <property type="term" value="F:sodium:proton antiporter activity"/>
    <property type="evidence" value="ECO:0007669"/>
    <property type="project" value="TreeGrafter"/>
</dbReference>
<comment type="caution">
    <text evidence="4">The sequence shown here is derived from an EMBL/GenBank/DDBJ whole genome shotgun (WGS) entry which is preliminary data.</text>
</comment>